<feature type="compositionally biased region" description="Low complexity" evidence="1">
    <location>
        <begin position="139"/>
        <end position="157"/>
    </location>
</feature>
<feature type="compositionally biased region" description="Polar residues" evidence="1">
    <location>
        <begin position="29"/>
        <end position="46"/>
    </location>
</feature>
<feature type="compositionally biased region" description="Polar residues" evidence="1">
    <location>
        <begin position="78"/>
        <end position="88"/>
    </location>
</feature>
<feature type="compositionally biased region" description="Basic and acidic residues" evidence="1">
    <location>
        <begin position="168"/>
        <end position="177"/>
    </location>
</feature>
<protein>
    <submittedName>
        <fullName evidence="2">Uncharacterized protein</fullName>
    </submittedName>
</protein>
<name>A0ABR1IHP2_9HYPO</name>
<comment type="caution">
    <text evidence="2">The sequence shown here is derived from an EMBL/GenBank/DDBJ whole genome shotgun (WGS) entry which is preliminary data.</text>
</comment>
<proteinExistence type="predicted"/>
<feature type="compositionally biased region" description="Basic and acidic residues" evidence="1">
    <location>
        <begin position="89"/>
        <end position="98"/>
    </location>
</feature>
<feature type="compositionally biased region" description="Basic and acidic residues" evidence="1">
    <location>
        <begin position="107"/>
        <end position="126"/>
    </location>
</feature>
<reference evidence="2 3" key="1">
    <citation type="journal article" date="2025" name="Microbiol. Resour. Announc.">
        <title>Draft genome sequences for Neonectria magnoliae and Neonectria punicea, canker pathogens of Liriodendron tulipifera and Acer saccharum in West Virginia.</title>
        <authorList>
            <person name="Petronek H.M."/>
            <person name="Kasson M.T."/>
            <person name="Metheny A.M."/>
            <person name="Stauder C.M."/>
            <person name="Lovett B."/>
            <person name="Lynch S.C."/>
            <person name="Garnas J.R."/>
            <person name="Kasson L.R."/>
            <person name="Stajich J.E."/>
        </authorList>
    </citation>
    <scope>NUCLEOTIDE SEQUENCE [LARGE SCALE GENOMIC DNA]</scope>
    <source>
        <strain evidence="2 3">NRRL 64651</strain>
    </source>
</reference>
<evidence type="ECO:0000313" key="3">
    <source>
        <dbReference type="Proteomes" id="UP001498421"/>
    </source>
</evidence>
<dbReference type="Proteomes" id="UP001498421">
    <property type="component" value="Unassembled WGS sequence"/>
</dbReference>
<organism evidence="2 3">
    <name type="scientific">Neonectria magnoliae</name>
    <dbReference type="NCBI Taxonomy" id="2732573"/>
    <lineage>
        <taxon>Eukaryota</taxon>
        <taxon>Fungi</taxon>
        <taxon>Dikarya</taxon>
        <taxon>Ascomycota</taxon>
        <taxon>Pezizomycotina</taxon>
        <taxon>Sordariomycetes</taxon>
        <taxon>Hypocreomycetidae</taxon>
        <taxon>Hypocreales</taxon>
        <taxon>Nectriaceae</taxon>
        <taxon>Neonectria</taxon>
    </lineage>
</organism>
<gene>
    <name evidence="2" type="ORF">QQZ08_000891</name>
</gene>
<keyword evidence="3" id="KW-1185">Reference proteome</keyword>
<dbReference type="EMBL" id="JAZAVK010000004">
    <property type="protein sequence ID" value="KAK7432681.1"/>
    <property type="molecule type" value="Genomic_DNA"/>
</dbReference>
<feature type="region of interest" description="Disordered" evidence="1">
    <location>
        <begin position="27"/>
        <end position="197"/>
    </location>
</feature>
<evidence type="ECO:0000313" key="2">
    <source>
        <dbReference type="EMBL" id="KAK7432681.1"/>
    </source>
</evidence>
<accession>A0ABR1IHP2</accession>
<evidence type="ECO:0000256" key="1">
    <source>
        <dbReference type="SAM" id="MobiDB-lite"/>
    </source>
</evidence>
<sequence>MTTKPRPRTPLPDMLFNPNYKALPKITLQPPTLVQGSISAQPLQHGNRTNRRRPPPNEPALLYPTWKKLDLLRRVRSKQPTNSDPTPDSESKADEPRGKKLTHKLRSLADRVRFLKSSSGEKKSESKGGQGGIAPENVPGPTEQTTQGTTKSTPKGSMTAEKAYISRAPEKVPKRSATDPIRCNTSAKSPQPGPKAYTFSDADIEAAVECLIVLSELCEENRKPDDETQKLLLEIMGQVPGPITRRNRRKEFQRAQQFLAKVREHPGMERWKDVDALDALEDRVRCMYKFEERVSTQPSKVTKRTQTMYLV</sequence>